<gene>
    <name evidence="1" type="ORF">MM171A00780_0012</name>
</gene>
<evidence type="ECO:0008006" key="2">
    <source>
        <dbReference type="Google" id="ProtNLM"/>
    </source>
</evidence>
<dbReference type="SUPFAM" id="SSF53448">
    <property type="entry name" value="Nucleotide-diphospho-sugar transferases"/>
    <property type="match status" value="1"/>
</dbReference>
<reference evidence="1" key="1">
    <citation type="submission" date="2020-03" db="EMBL/GenBank/DDBJ databases">
        <title>The deep terrestrial virosphere.</title>
        <authorList>
            <person name="Holmfeldt K."/>
            <person name="Nilsson E."/>
            <person name="Simone D."/>
            <person name="Lopez-Fernandez M."/>
            <person name="Wu X."/>
            <person name="de Brujin I."/>
            <person name="Lundin D."/>
            <person name="Andersson A."/>
            <person name="Bertilsson S."/>
            <person name="Dopson M."/>
        </authorList>
    </citation>
    <scope>NUCLEOTIDE SEQUENCE</scope>
    <source>
        <strain evidence="1">MM171A00780</strain>
    </source>
</reference>
<name>A0A6M3LYJ5_9ZZZZ</name>
<sequence length="199" mass="22827">MSFLTILTQVHPSRPKCLARCIESIKSQADNDVQHLLLRPEIEPHDVVKVGYLVHEAAPSIEGQYVMLLPDDDRLCTPDFVKDLKAASDDADMIIFRCKLGEWVCPPEWHWQERQMQHGYIAGQNIILKREIYNGASYEWLTPVYHADFHYLRTASFISTKIVWWDYIGVESQGVIGNNAGAPEDIIELKPTMEEIKCT</sequence>
<dbReference type="InterPro" id="IPR029044">
    <property type="entry name" value="Nucleotide-diphossugar_trans"/>
</dbReference>
<protein>
    <recommendedName>
        <fullName evidence="2">Glycosyltransferase</fullName>
    </recommendedName>
</protein>
<evidence type="ECO:0000313" key="1">
    <source>
        <dbReference type="EMBL" id="QJA99903.1"/>
    </source>
</evidence>
<dbReference type="AlphaFoldDB" id="A0A6M3LYJ5"/>
<organism evidence="1">
    <name type="scientific">viral metagenome</name>
    <dbReference type="NCBI Taxonomy" id="1070528"/>
    <lineage>
        <taxon>unclassified sequences</taxon>
        <taxon>metagenomes</taxon>
        <taxon>organismal metagenomes</taxon>
    </lineage>
</organism>
<dbReference type="EMBL" id="MT143673">
    <property type="protein sequence ID" value="QJA99903.1"/>
    <property type="molecule type" value="Genomic_DNA"/>
</dbReference>
<accession>A0A6M3LYJ5</accession>
<proteinExistence type="predicted"/>